<dbReference type="InterPro" id="IPR043129">
    <property type="entry name" value="ATPase_NBD"/>
</dbReference>
<feature type="domain" description="Carbohydrate kinase FGGY C-terminal" evidence="4">
    <location>
        <begin position="206"/>
        <end position="256"/>
    </location>
</feature>
<dbReference type="STRING" id="102285.A0A0R3TXI2"/>
<evidence type="ECO:0000256" key="3">
    <source>
        <dbReference type="ARBA" id="ARBA00022777"/>
    </source>
</evidence>
<dbReference type="WBParaSite" id="HNAJ_0001257701-mRNA-1">
    <property type="protein sequence ID" value="HNAJ_0001257701-mRNA-1"/>
    <property type="gene ID" value="HNAJ_0001257701"/>
</dbReference>
<evidence type="ECO:0000256" key="1">
    <source>
        <dbReference type="ARBA" id="ARBA00009156"/>
    </source>
</evidence>
<dbReference type="PANTHER" id="PTHR10196:SF68">
    <property type="entry name" value="GLYCEROL KINASE 5-RELATED"/>
    <property type="match status" value="1"/>
</dbReference>
<evidence type="ECO:0000259" key="4">
    <source>
        <dbReference type="Pfam" id="PF02782"/>
    </source>
</evidence>
<name>A0A0R3TXI2_RODNA</name>
<dbReference type="InterPro" id="IPR018485">
    <property type="entry name" value="FGGY_C"/>
</dbReference>
<accession>A0A0R3TXI2</accession>
<keyword evidence="2" id="KW-0808">Transferase</keyword>
<comment type="similarity">
    <text evidence="1">Belongs to the FGGY kinase family.</text>
</comment>
<dbReference type="GO" id="GO:0005739">
    <property type="term" value="C:mitochondrion"/>
    <property type="evidence" value="ECO:0007669"/>
    <property type="project" value="TreeGrafter"/>
</dbReference>
<dbReference type="AlphaFoldDB" id="A0A0R3TXI2"/>
<keyword evidence="3" id="KW-0418">Kinase</keyword>
<dbReference type="SUPFAM" id="SSF53067">
    <property type="entry name" value="Actin-like ATPase domain"/>
    <property type="match status" value="1"/>
</dbReference>
<sequence>LSCEDVPDTKLEDVTFLLEGFNSDAGNSLLKLKEAGFFDSYSELEDTLKSITPSFDATLDGSSYFIPSSLGLKPSSTGSQFRMDDSERALSFVNTNTYLTDGGIFVGLPLRRRKGQVCITKSLKQAAVFALMDSLVMAARLLFVKGINKEFWRILTGWYRCGSITYSCPFREFFPLEKPSVVGIVFVGVRSPYAKLLNHKICVELASEITVLRVNGNLTRSDWLMQRLADTLNLPVERSSTSETCCLGAAIAAGIGAGIWKTYGDAVKLLQASKTRFEPIPPSVLRMRRRYLYWTGACAKVIAAHNSRSIELGEVISLNDLVSLAL</sequence>
<dbReference type="GO" id="GO:0006641">
    <property type="term" value="P:triglyceride metabolic process"/>
    <property type="evidence" value="ECO:0007669"/>
    <property type="project" value="TreeGrafter"/>
</dbReference>
<dbReference type="GO" id="GO:0046167">
    <property type="term" value="P:glycerol-3-phosphate biosynthetic process"/>
    <property type="evidence" value="ECO:0007669"/>
    <property type="project" value="TreeGrafter"/>
</dbReference>
<proteinExistence type="inferred from homology"/>
<dbReference type="Gene3D" id="3.30.420.40">
    <property type="match status" value="1"/>
</dbReference>
<protein>
    <submittedName>
        <fullName evidence="5">FGGY_C domain-containing protein</fullName>
    </submittedName>
</protein>
<dbReference type="Pfam" id="PF02782">
    <property type="entry name" value="FGGY_C"/>
    <property type="match status" value="1"/>
</dbReference>
<dbReference type="GO" id="GO:0006071">
    <property type="term" value="P:glycerol metabolic process"/>
    <property type="evidence" value="ECO:0007669"/>
    <property type="project" value="TreeGrafter"/>
</dbReference>
<dbReference type="GO" id="GO:0016301">
    <property type="term" value="F:kinase activity"/>
    <property type="evidence" value="ECO:0007669"/>
    <property type="project" value="UniProtKB-KW"/>
</dbReference>
<organism evidence="5">
    <name type="scientific">Rodentolepis nana</name>
    <name type="common">Dwarf tapeworm</name>
    <name type="synonym">Hymenolepis nana</name>
    <dbReference type="NCBI Taxonomy" id="102285"/>
    <lineage>
        <taxon>Eukaryota</taxon>
        <taxon>Metazoa</taxon>
        <taxon>Spiralia</taxon>
        <taxon>Lophotrochozoa</taxon>
        <taxon>Platyhelminthes</taxon>
        <taxon>Cestoda</taxon>
        <taxon>Eucestoda</taxon>
        <taxon>Cyclophyllidea</taxon>
        <taxon>Hymenolepididae</taxon>
        <taxon>Rodentolepis</taxon>
    </lineage>
</organism>
<evidence type="ECO:0000256" key="2">
    <source>
        <dbReference type="ARBA" id="ARBA00022679"/>
    </source>
</evidence>
<evidence type="ECO:0000313" key="5">
    <source>
        <dbReference type="WBParaSite" id="HNAJ_0001257701-mRNA-1"/>
    </source>
</evidence>
<dbReference type="PANTHER" id="PTHR10196">
    <property type="entry name" value="SUGAR KINASE"/>
    <property type="match status" value="1"/>
</dbReference>
<reference evidence="5" key="1">
    <citation type="submission" date="2017-02" db="UniProtKB">
        <authorList>
            <consortium name="WormBaseParasite"/>
        </authorList>
    </citation>
    <scope>IDENTIFICATION</scope>
</reference>